<sequence>MYDEALELLVVFQLCQEQDRGPNTTLPCLQGRCYFANKGVGQLTYKGVLHEGTPLQASDKYHSFQPCFLTTNHSNSTCPQDTFWFLLIRELPISTPLQANRLLPYKQGYVVVVCVSLILGEQEQIMKLSPMNDNSQLFQIQQIADDIFQELTIKYLLI</sequence>
<evidence type="ECO:0000313" key="4">
    <source>
        <dbReference type="EMBL" id="CAL6021866.1"/>
    </source>
</evidence>
<proteinExistence type="predicted"/>
<dbReference type="EMBL" id="CAXDID020000089">
    <property type="protein sequence ID" value="CAL6021866.1"/>
    <property type="molecule type" value="Genomic_DNA"/>
</dbReference>
<protein>
    <submittedName>
        <fullName evidence="3">Hypothetical_protein</fullName>
    </submittedName>
</protein>
<dbReference type="EMBL" id="CATOUU010000762">
    <property type="protein sequence ID" value="CAI9946543.1"/>
    <property type="molecule type" value="Genomic_DNA"/>
</dbReference>
<reference evidence="1" key="1">
    <citation type="submission" date="2023-06" db="EMBL/GenBank/DDBJ databases">
        <authorList>
            <person name="Kurt Z."/>
        </authorList>
    </citation>
    <scope>NUCLEOTIDE SEQUENCE</scope>
</reference>
<accession>A0AA86UPR6</accession>
<evidence type="ECO:0000313" key="5">
    <source>
        <dbReference type="Proteomes" id="UP001642409"/>
    </source>
</evidence>
<dbReference type="Proteomes" id="UP001642409">
    <property type="component" value="Unassembled WGS sequence"/>
</dbReference>
<dbReference type="EMBL" id="CAXDID020000089">
    <property type="protein sequence ID" value="CAL6021848.1"/>
    <property type="molecule type" value="Genomic_DNA"/>
</dbReference>
<dbReference type="AlphaFoldDB" id="A0AA86UPR6"/>
<evidence type="ECO:0000313" key="1">
    <source>
        <dbReference type="EMBL" id="CAI9946543.1"/>
    </source>
</evidence>
<evidence type="ECO:0000313" key="3">
    <source>
        <dbReference type="EMBL" id="CAL6021848.1"/>
    </source>
</evidence>
<dbReference type="EMBL" id="CATOUU010000762">
    <property type="protein sequence ID" value="CAI9946552.1"/>
    <property type="molecule type" value="Genomic_DNA"/>
</dbReference>
<gene>
    <name evidence="3" type="ORF">HINF_LOCUS28369</name>
    <name evidence="4" type="ORF">HINF_LOCUS28378</name>
    <name evidence="1" type="ORF">HINF_LOCUS34188</name>
    <name evidence="2" type="ORF">HINF_LOCUS34197</name>
</gene>
<keyword evidence="5" id="KW-1185">Reference proteome</keyword>
<name>A0AA86UPR6_9EUKA</name>
<reference evidence="3 5" key="2">
    <citation type="submission" date="2024-07" db="EMBL/GenBank/DDBJ databases">
        <authorList>
            <person name="Akdeniz Z."/>
        </authorList>
    </citation>
    <scope>NUCLEOTIDE SEQUENCE [LARGE SCALE GENOMIC DNA]</scope>
</reference>
<evidence type="ECO:0000313" key="2">
    <source>
        <dbReference type="EMBL" id="CAI9946552.1"/>
    </source>
</evidence>
<comment type="caution">
    <text evidence="1">The sequence shown here is derived from an EMBL/GenBank/DDBJ whole genome shotgun (WGS) entry which is preliminary data.</text>
</comment>
<organism evidence="1">
    <name type="scientific">Hexamita inflata</name>
    <dbReference type="NCBI Taxonomy" id="28002"/>
    <lineage>
        <taxon>Eukaryota</taxon>
        <taxon>Metamonada</taxon>
        <taxon>Diplomonadida</taxon>
        <taxon>Hexamitidae</taxon>
        <taxon>Hexamitinae</taxon>
        <taxon>Hexamita</taxon>
    </lineage>
</organism>